<dbReference type="Pfam" id="PF13149">
    <property type="entry name" value="Mfa_like_1"/>
    <property type="match status" value="1"/>
</dbReference>
<feature type="chain" id="PRO_5021359334" description="Fibrobacter succinogenes major paralogous domain-containing protein" evidence="1">
    <location>
        <begin position="21"/>
        <end position="528"/>
    </location>
</feature>
<feature type="domain" description="Fibrobacter succinogenes major paralogous" evidence="2">
    <location>
        <begin position="339"/>
        <end position="527"/>
    </location>
</feature>
<keyword evidence="4" id="KW-1185">Reference proteome</keyword>
<name>A0A4Y1WVI8_9BACT</name>
<dbReference type="Pfam" id="PF09603">
    <property type="entry name" value="Fib_succ_major"/>
    <property type="match status" value="1"/>
</dbReference>
<dbReference type="CDD" id="cd13120">
    <property type="entry name" value="BF2867_like_N"/>
    <property type="match status" value="1"/>
</dbReference>
<evidence type="ECO:0000313" key="3">
    <source>
        <dbReference type="EMBL" id="BBL05103.1"/>
    </source>
</evidence>
<dbReference type="InterPro" id="IPR042278">
    <property type="entry name" value="Mfa-like_1_N"/>
</dbReference>
<dbReference type="AlphaFoldDB" id="A0A4Y1WVI8"/>
<evidence type="ECO:0000256" key="1">
    <source>
        <dbReference type="SAM" id="SignalP"/>
    </source>
</evidence>
<dbReference type="Gene3D" id="2.60.40.2630">
    <property type="match status" value="1"/>
</dbReference>
<dbReference type="InterPro" id="IPR011871">
    <property type="entry name" value="Fib_succ_major"/>
</dbReference>
<sequence>MKTRDIVFYTTLAVAALAMAGCEKSNDMPQESGPGLPAEIRFAPAIVPLTRATGTAFEEGDTVGIYCVESTDDPAAAIVGERYIDNKQLTMTAGTLTGTTPCFWPTEYTGLSDFYAYFPYNEKGLSDDKQSYEISVALDQSDDEAFRTSDHMLARAQNTARTEKAIPLDFKRLMSLLDFVLLPGTGYDDVDGILAAEVQVMNMAQVANVDFVTGEVSSPAIKANITPHGSFRASDGKAVGVEAIVPPQHIDARSYLFNVRIGERNFRCTTDKELTFEAGRRYTFTLTINRAAAGGEVALSPTIEDWTPGTASSEETVEVDPDLDAKVVRDIDGNEYAIVRIGTQQWTGANLRTTHYNDGTPITLLEDQEAWAQCENSEEAAYCLYDNDATNSELYGMLYNWHAANTGKLCPEGWHIPSVEEWKTLSDYLGSNAGAMLKSTSGWSDTWGESKPEYQGTDDYGFTALPGGARKWNQFETLGSKGTWWTTDAVPDYPLSASYARLDASDQILSTGSSWGKETGCSIRCLKD</sequence>
<protein>
    <recommendedName>
        <fullName evidence="2">Fibrobacter succinogenes major paralogous domain-containing protein</fullName>
    </recommendedName>
</protein>
<evidence type="ECO:0000259" key="2">
    <source>
        <dbReference type="Pfam" id="PF09603"/>
    </source>
</evidence>
<organism evidence="3 4">
    <name type="scientific">Alistipes communis</name>
    <dbReference type="NCBI Taxonomy" id="2585118"/>
    <lineage>
        <taxon>Bacteria</taxon>
        <taxon>Pseudomonadati</taxon>
        <taxon>Bacteroidota</taxon>
        <taxon>Bacteroidia</taxon>
        <taxon>Bacteroidales</taxon>
        <taxon>Rikenellaceae</taxon>
        <taxon>Alistipes</taxon>
    </lineage>
</organism>
<gene>
    <name evidence="3" type="ORF">A5CBH24_24160</name>
</gene>
<dbReference type="OrthoDB" id="9805760at2"/>
<dbReference type="Gene3D" id="2.60.40.2620">
    <property type="entry name" value="Fimbrillin-like"/>
    <property type="match status" value="1"/>
</dbReference>
<dbReference type="NCBIfam" id="TIGR02145">
    <property type="entry name" value="Fib_succ_major"/>
    <property type="match status" value="1"/>
</dbReference>
<evidence type="ECO:0000313" key="4">
    <source>
        <dbReference type="Proteomes" id="UP000318946"/>
    </source>
</evidence>
<keyword evidence="1" id="KW-0732">Signal</keyword>
<reference evidence="4" key="1">
    <citation type="submission" date="2019-06" db="EMBL/GenBank/DDBJ databases">
        <title>Alistipes onderdonkii subsp. vulgaris subsp. nov., Alistipes dispar sp. nov. and Alistipes communis sp. nov., isolated from human faeces, and creation of Alistipes onderdonkii subsp. onderdonkii subsp. nov.</title>
        <authorList>
            <person name="Sakamoto M."/>
            <person name="Ikeyama N."/>
            <person name="Ogata Y."/>
            <person name="Suda W."/>
            <person name="Iino T."/>
            <person name="Hattori M."/>
            <person name="Ohkuma M."/>
        </authorList>
    </citation>
    <scope>NUCLEOTIDE SEQUENCE [LARGE SCALE GENOMIC DNA]</scope>
    <source>
        <strain evidence="4">5CBH24</strain>
    </source>
</reference>
<dbReference type="PROSITE" id="PS51257">
    <property type="entry name" value="PROKAR_LIPOPROTEIN"/>
    <property type="match status" value="1"/>
</dbReference>
<feature type="signal peptide" evidence="1">
    <location>
        <begin position="1"/>
        <end position="20"/>
    </location>
</feature>
<dbReference type="Proteomes" id="UP000318946">
    <property type="component" value="Chromosome"/>
</dbReference>
<dbReference type="KEGG" id="acou:A5CBH24_24160"/>
<dbReference type="EMBL" id="AP019735">
    <property type="protein sequence ID" value="BBL05103.1"/>
    <property type="molecule type" value="Genomic_DNA"/>
</dbReference>
<dbReference type="GeneID" id="78343421"/>
<accession>A0A4Y1WVI8</accession>
<dbReference type="CDD" id="cd13121">
    <property type="entry name" value="BF2867_like_C"/>
    <property type="match status" value="1"/>
</dbReference>
<dbReference type="InterPro" id="IPR025049">
    <property type="entry name" value="Mfa-like_1"/>
</dbReference>
<dbReference type="RefSeq" id="WP_141413350.1">
    <property type="nucleotide sequence ID" value="NZ_AP019735.1"/>
</dbReference>
<proteinExistence type="predicted"/>